<protein>
    <submittedName>
        <fullName evidence="1">Uncharacterized protein</fullName>
    </submittedName>
</protein>
<name>A0A6A6ZWA9_9PLEO</name>
<gene>
    <name evidence="1" type="ORF">CC86DRAFT_41976</name>
</gene>
<dbReference type="Proteomes" id="UP000799424">
    <property type="component" value="Unassembled WGS sequence"/>
</dbReference>
<evidence type="ECO:0000313" key="2">
    <source>
        <dbReference type="Proteomes" id="UP000799424"/>
    </source>
</evidence>
<proteinExistence type="predicted"/>
<organism evidence="1 2">
    <name type="scientific">Ophiobolus disseminans</name>
    <dbReference type="NCBI Taxonomy" id="1469910"/>
    <lineage>
        <taxon>Eukaryota</taxon>
        <taxon>Fungi</taxon>
        <taxon>Dikarya</taxon>
        <taxon>Ascomycota</taxon>
        <taxon>Pezizomycotina</taxon>
        <taxon>Dothideomycetes</taxon>
        <taxon>Pleosporomycetidae</taxon>
        <taxon>Pleosporales</taxon>
        <taxon>Pleosporineae</taxon>
        <taxon>Phaeosphaeriaceae</taxon>
        <taxon>Ophiobolus</taxon>
    </lineage>
</organism>
<evidence type="ECO:0000313" key="1">
    <source>
        <dbReference type="EMBL" id="KAF2825312.1"/>
    </source>
</evidence>
<reference evidence="1" key="1">
    <citation type="journal article" date="2020" name="Stud. Mycol.">
        <title>101 Dothideomycetes genomes: a test case for predicting lifestyles and emergence of pathogens.</title>
        <authorList>
            <person name="Haridas S."/>
            <person name="Albert R."/>
            <person name="Binder M."/>
            <person name="Bloem J."/>
            <person name="Labutti K."/>
            <person name="Salamov A."/>
            <person name="Andreopoulos B."/>
            <person name="Baker S."/>
            <person name="Barry K."/>
            <person name="Bills G."/>
            <person name="Bluhm B."/>
            <person name="Cannon C."/>
            <person name="Castanera R."/>
            <person name="Culley D."/>
            <person name="Daum C."/>
            <person name="Ezra D."/>
            <person name="Gonzalez J."/>
            <person name="Henrissat B."/>
            <person name="Kuo A."/>
            <person name="Liang C."/>
            <person name="Lipzen A."/>
            <person name="Lutzoni F."/>
            <person name="Magnuson J."/>
            <person name="Mondo S."/>
            <person name="Nolan M."/>
            <person name="Ohm R."/>
            <person name="Pangilinan J."/>
            <person name="Park H.-J."/>
            <person name="Ramirez L."/>
            <person name="Alfaro M."/>
            <person name="Sun H."/>
            <person name="Tritt A."/>
            <person name="Yoshinaga Y."/>
            <person name="Zwiers L.-H."/>
            <person name="Turgeon B."/>
            <person name="Goodwin S."/>
            <person name="Spatafora J."/>
            <person name="Crous P."/>
            <person name="Grigoriev I."/>
        </authorList>
    </citation>
    <scope>NUCLEOTIDE SEQUENCE</scope>
    <source>
        <strain evidence="1">CBS 113818</strain>
    </source>
</reference>
<accession>A0A6A6ZWA9</accession>
<keyword evidence="2" id="KW-1185">Reference proteome</keyword>
<dbReference type="EMBL" id="MU006228">
    <property type="protein sequence ID" value="KAF2825312.1"/>
    <property type="molecule type" value="Genomic_DNA"/>
</dbReference>
<sequence>MRSHRMRWSVESSLTSSLPPDKVRGQLFSSLLWRLPSGQALSTVDYGASAFLRPATMLSCTSWLDRWQSQWRLVLFPPSIVGESEAFGCASTIPGPTPNSTHVRNSMALSRNNGLITSYWWRMGSCRCVDIKARVSPLGGTISVCPAASRVAAHSKINFGTHQNRLPTCRTRRDS</sequence>
<dbReference type="AlphaFoldDB" id="A0A6A6ZWA9"/>